<keyword evidence="1" id="KW-0863">Zinc-finger</keyword>
<reference evidence="4 5" key="1">
    <citation type="submission" date="2017-11" db="EMBL/GenBank/DDBJ databases">
        <title>De-novo sequencing of pomegranate (Punica granatum L.) genome.</title>
        <authorList>
            <person name="Akparov Z."/>
            <person name="Amiraslanov A."/>
            <person name="Hajiyeva S."/>
            <person name="Abbasov M."/>
            <person name="Kaur K."/>
            <person name="Hamwieh A."/>
            <person name="Solovyev V."/>
            <person name="Salamov A."/>
            <person name="Braich B."/>
            <person name="Kosarev P."/>
            <person name="Mahmoud A."/>
            <person name="Hajiyev E."/>
            <person name="Babayeva S."/>
            <person name="Izzatullayeva V."/>
            <person name="Mammadov A."/>
            <person name="Mammadov A."/>
            <person name="Sharifova S."/>
            <person name="Ojaghi J."/>
            <person name="Eynullazada K."/>
            <person name="Bayramov B."/>
            <person name="Abdulazimova A."/>
            <person name="Shahmuradov I."/>
        </authorList>
    </citation>
    <scope>NUCLEOTIDE SEQUENCE [LARGE SCALE GENOMIC DNA]</scope>
    <source>
        <strain evidence="5">cv. AG2017</strain>
        <tissue evidence="4">Leaf</tissue>
    </source>
</reference>
<dbReference type="PROSITE" id="PS50089">
    <property type="entry name" value="ZF_RING_2"/>
    <property type="match status" value="1"/>
</dbReference>
<evidence type="ECO:0000313" key="5">
    <source>
        <dbReference type="Proteomes" id="UP000233551"/>
    </source>
</evidence>
<dbReference type="Gene3D" id="3.30.40.10">
    <property type="entry name" value="Zinc/RING finger domain, C3HC4 (zinc finger)"/>
    <property type="match status" value="1"/>
</dbReference>
<sequence>MNSSFSPPPSRIWDCRLHLDSVPHGPRIGTDLLLHSDRKGLRGRIGSDKFTSHHHSVSDGALSYSGSLSDSVQASRRWTSPVQKFKVNEVAASSITGLRLDTPYPCSIEGCPGARAVAAASPGSGSPSSLSEFGRWESTSRQPHTPLPSRPFSRRMHMSKAVYPLVFHNPVSDCKALGDADVNSLGRFTPGEGQISPTYWPEDRPLKFRRTLVERQKSEIASPDLSWSSRREEAFRWSSSSSYDFGLDGERYDVVENLENPMSPNSGSAVDQKCGVCRKLLVQKSPWSSNRIMRGNDMPIAGILPCGHVFHADCLEHVTPKTQIHEPPCPLCLKVVGAGEESESASVSEPLHLALRSLRSSRRGVVVSEAQQEASEKQSGKWARVGSRWNIGGSSIRKRLKKHLTFKSKENTSIGLIDVNGLYFVTAIFQPVILPHLPARPSLPESRNDDGAPTAGSLHSGIWPADGGKSRRQPSTVAGEGGWLSSAAPMIENRGKKEEVSHGGYVEGHHPQLRLLGTTEVVGDLDWVGGDCNRGPSLESNEPRNWGLFNSSTESPNSLTIGVTNTPHFLYFVF</sequence>
<gene>
    <name evidence="4" type="ORF">CRG98_002272</name>
</gene>
<evidence type="ECO:0000256" key="2">
    <source>
        <dbReference type="SAM" id="MobiDB-lite"/>
    </source>
</evidence>
<feature type="domain" description="RING-type" evidence="3">
    <location>
        <begin position="274"/>
        <end position="332"/>
    </location>
</feature>
<dbReference type="SMART" id="SM00184">
    <property type="entry name" value="RING"/>
    <property type="match status" value="1"/>
</dbReference>
<keyword evidence="1" id="KW-0479">Metal-binding</keyword>
<name>A0A2I0L9E9_PUNGR</name>
<dbReference type="CDD" id="cd16448">
    <property type="entry name" value="RING-H2"/>
    <property type="match status" value="1"/>
</dbReference>
<dbReference type="Proteomes" id="UP000233551">
    <property type="component" value="Unassembled WGS sequence"/>
</dbReference>
<dbReference type="SUPFAM" id="SSF57850">
    <property type="entry name" value="RING/U-box"/>
    <property type="match status" value="1"/>
</dbReference>
<dbReference type="PANTHER" id="PTHR31150:SF2">
    <property type="entry name" value="RING_U-BOX SUPERFAMILY PROTEIN"/>
    <property type="match status" value="1"/>
</dbReference>
<evidence type="ECO:0000256" key="1">
    <source>
        <dbReference type="PROSITE-ProRule" id="PRU00175"/>
    </source>
</evidence>
<feature type="region of interest" description="Disordered" evidence="2">
    <location>
        <begin position="45"/>
        <end position="64"/>
    </location>
</feature>
<dbReference type="EMBL" id="PGOL01000095">
    <property type="protein sequence ID" value="PKI77327.1"/>
    <property type="molecule type" value="Genomic_DNA"/>
</dbReference>
<keyword evidence="1" id="KW-0862">Zinc</keyword>
<evidence type="ECO:0000313" key="4">
    <source>
        <dbReference type="EMBL" id="PKI77327.1"/>
    </source>
</evidence>
<accession>A0A2I0L9E9</accession>
<proteinExistence type="predicted"/>
<dbReference type="STRING" id="22663.A0A2I0L9E9"/>
<dbReference type="AlphaFoldDB" id="A0A2I0L9E9"/>
<dbReference type="InterPro" id="IPR001841">
    <property type="entry name" value="Znf_RING"/>
</dbReference>
<feature type="compositionally biased region" description="Low complexity" evidence="2">
    <location>
        <begin position="119"/>
        <end position="129"/>
    </location>
</feature>
<dbReference type="GO" id="GO:0008270">
    <property type="term" value="F:zinc ion binding"/>
    <property type="evidence" value="ECO:0007669"/>
    <property type="project" value="UniProtKB-KW"/>
</dbReference>
<evidence type="ECO:0000259" key="3">
    <source>
        <dbReference type="PROSITE" id="PS50089"/>
    </source>
</evidence>
<feature type="region of interest" description="Disordered" evidence="2">
    <location>
        <begin position="119"/>
        <end position="152"/>
    </location>
</feature>
<protein>
    <recommendedName>
        <fullName evidence="3">RING-type domain-containing protein</fullName>
    </recommendedName>
</protein>
<dbReference type="PANTHER" id="PTHR31150">
    <property type="entry name" value="EXPRESSED PROTEIN"/>
    <property type="match status" value="1"/>
</dbReference>
<organism evidence="4 5">
    <name type="scientific">Punica granatum</name>
    <name type="common">Pomegranate</name>
    <dbReference type="NCBI Taxonomy" id="22663"/>
    <lineage>
        <taxon>Eukaryota</taxon>
        <taxon>Viridiplantae</taxon>
        <taxon>Streptophyta</taxon>
        <taxon>Embryophyta</taxon>
        <taxon>Tracheophyta</taxon>
        <taxon>Spermatophyta</taxon>
        <taxon>Magnoliopsida</taxon>
        <taxon>eudicotyledons</taxon>
        <taxon>Gunneridae</taxon>
        <taxon>Pentapetalae</taxon>
        <taxon>rosids</taxon>
        <taxon>malvids</taxon>
        <taxon>Myrtales</taxon>
        <taxon>Lythraceae</taxon>
        <taxon>Punica</taxon>
    </lineage>
</organism>
<feature type="region of interest" description="Disordered" evidence="2">
    <location>
        <begin position="443"/>
        <end position="483"/>
    </location>
</feature>
<keyword evidence="5" id="KW-1185">Reference proteome</keyword>
<dbReference type="InterPro" id="IPR013083">
    <property type="entry name" value="Znf_RING/FYVE/PHD"/>
</dbReference>
<comment type="caution">
    <text evidence="4">The sequence shown here is derived from an EMBL/GenBank/DDBJ whole genome shotgun (WGS) entry which is preliminary data.</text>
</comment>